<gene>
    <name evidence="4" type="ORF">BCR37DRAFT_290188</name>
</gene>
<dbReference type="Gene3D" id="1.20.1250.20">
    <property type="entry name" value="MFS general substrate transporter like domains"/>
    <property type="match status" value="2"/>
</dbReference>
<keyword evidence="3" id="KW-0472">Membrane</keyword>
<sequence length="442" mass="47515">MTPHEADVESASTVHDVLCIERQGQEQLPVQIPDGGFDAWMVVVSGFITTMNVFGFVNSFGVFQTRYVSRGGLLSKYSPSAVSVIGSVETFFVFFPALVIGRLADAGYIRSLVFGGTCMMVFGILMTSIDKTGQYYEFFLAQGVCIGLGLCPIFIPPVTLCAHWFRRKHALALGITAAGASVGGCLYPILLNLLFPKIGFSWSMRVVALIIAVTQIIPLIFLKSRMPFRKLKGQTFFDVQVFRNPAYVLVHIGLFLAFWGLYTPFYDLEIFAISNNVPVTLAFYMLPITSAASACGRVLLAFVADRYGCVNSIIPSVAAAASLLFIWLACTTQSTVIAFCVLYGCASGAVVSLSVSVVTSLSNDPAKNGIRTGQMLTLCSIATLTGPPIANAIIESVSQLLPGDGTKVFDGGAIFSGSVVMAGLACLVVARFMYDRRLCVKV</sequence>
<reference evidence="4 5" key="1">
    <citation type="submission" date="2016-07" db="EMBL/GenBank/DDBJ databases">
        <title>Pervasive Adenine N6-methylation of Active Genes in Fungi.</title>
        <authorList>
            <consortium name="DOE Joint Genome Institute"/>
            <person name="Mondo S.J."/>
            <person name="Dannebaum R.O."/>
            <person name="Kuo R.C."/>
            <person name="Labutti K."/>
            <person name="Haridas S."/>
            <person name="Kuo A."/>
            <person name="Salamov A."/>
            <person name="Ahrendt S.R."/>
            <person name="Lipzen A."/>
            <person name="Sullivan W."/>
            <person name="Andreopoulos W.B."/>
            <person name="Clum A."/>
            <person name="Lindquist E."/>
            <person name="Daum C."/>
            <person name="Ramamoorthy G.K."/>
            <person name="Gryganskyi A."/>
            <person name="Culley D."/>
            <person name="Magnuson J.K."/>
            <person name="James T.Y."/>
            <person name="O'Malley M.A."/>
            <person name="Stajich J.E."/>
            <person name="Spatafora J.W."/>
            <person name="Visel A."/>
            <person name="Grigoriev I.V."/>
        </authorList>
    </citation>
    <scope>NUCLEOTIDE SEQUENCE [LARGE SCALE GENOMIC DNA]</scope>
    <source>
        <strain evidence="4 5">12-1054</strain>
    </source>
</reference>
<dbReference type="GO" id="GO:0016020">
    <property type="term" value="C:membrane"/>
    <property type="evidence" value="ECO:0007669"/>
    <property type="project" value="UniProtKB-SubCell"/>
</dbReference>
<organism evidence="4 5">
    <name type="scientific">Protomyces lactucae-debilis</name>
    <dbReference type="NCBI Taxonomy" id="2754530"/>
    <lineage>
        <taxon>Eukaryota</taxon>
        <taxon>Fungi</taxon>
        <taxon>Dikarya</taxon>
        <taxon>Ascomycota</taxon>
        <taxon>Taphrinomycotina</taxon>
        <taxon>Taphrinomycetes</taxon>
        <taxon>Taphrinales</taxon>
        <taxon>Protomycetaceae</taxon>
        <taxon>Protomyces</taxon>
    </lineage>
</organism>
<name>A0A1Y2FGI4_PROLT</name>
<feature type="transmembrane region" description="Helical" evidence="3">
    <location>
        <begin position="112"/>
        <end position="129"/>
    </location>
</feature>
<feature type="transmembrane region" description="Helical" evidence="3">
    <location>
        <begin position="335"/>
        <end position="361"/>
    </location>
</feature>
<accession>A0A1Y2FGI4</accession>
<feature type="transmembrane region" description="Helical" evidence="3">
    <location>
        <begin position="310"/>
        <end position="329"/>
    </location>
</feature>
<comment type="caution">
    <text evidence="4">The sequence shown here is derived from an EMBL/GenBank/DDBJ whole genome shotgun (WGS) entry which is preliminary data.</text>
</comment>
<dbReference type="SUPFAM" id="SSF103473">
    <property type="entry name" value="MFS general substrate transporter"/>
    <property type="match status" value="1"/>
</dbReference>
<feature type="transmembrane region" description="Helical" evidence="3">
    <location>
        <begin position="135"/>
        <end position="158"/>
    </location>
</feature>
<dbReference type="Pfam" id="PF07690">
    <property type="entry name" value="MFS_1"/>
    <property type="match status" value="1"/>
</dbReference>
<evidence type="ECO:0000313" key="4">
    <source>
        <dbReference type="EMBL" id="ORY83029.1"/>
    </source>
</evidence>
<dbReference type="InterPro" id="IPR050327">
    <property type="entry name" value="Proton-linked_MCT"/>
</dbReference>
<dbReference type="GO" id="GO:0022857">
    <property type="term" value="F:transmembrane transporter activity"/>
    <property type="evidence" value="ECO:0007669"/>
    <property type="project" value="InterPro"/>
</dbReference>
<feature type="transmembrane region" description="Helical" evidence="3">
    <location>
        <begin position="77"/>
        <end position="100"/>
    </location>
</feature>
<feature type="transmembrane region" description="Helical" evidence="3">
    <location>
        <begin position="282"/>
        <end position="303"/>
    </location>
</feature>
<proteinExistence type="inferred from homology"/>
<dbReference type="GeneID" id="63783455"/>
<feature type="transmembrane region" description="Helical" evidence="3">
    <location>
        <begin position="202"/>
        <end position="222"/>
    </location>
</feature>
<dbReference type="InterPro" id="IPR036259">
    <property type="entry name" value="MFS_trans_sf"/>
</dbReference>
<dbReference type="EMBL" id="MCFI01000008">
    <property type="protein sequence ID" value="ORY83029.1"/>
    <property type="molecule type" value="Genomic_DNA"/>
</dbReference>
<keyword evidence="3" id="KW-1133">Transmembrane helix</keyword>
<feature type="transmembrane region" description="Helical" evidence="3">
    <location>
        <begin position="373"/>
        <end position="394"/>
    </location>
</feature>
<feature type="transmembrane region" description="Helical" evidence="3">
    <location>
        <begin position="242"/>
        <end position="262"/>
    </location>
</feature>
<evidence type="ECO:0000313" key="5">
    <source>
        <dbReference type="Proteomes" id="UP000193685"/>
    </source>
</evidence>
<protein>
    <submittedName>
        <fullName evidence="4">Major facilitator superfamily domain-containing protein</fullName>
    </submittedName>
</protein>
<evidence type="ECO:0000256" key="2">
    <source>
        <dbReference type="ARBA" id="ARBA00006727"/>
    </source>
</evidence>
<comment type="similarity">
    <text evidence="2">Belongs to the major facilitator superfamily. Monocarboxylate porter (TC 2.A.1.13) family.</text>
</comment>
<dbReference type="OrthoDB" id="410267at2759"/>
<dbReference type="PANTHER" id="PTHR11360">
    <property type="entry name" value="MONOCARBOXYLATE TRANSPORTER"/>
    <property type="match status" value="1"/>
</dbReference>
<dbReference type="Proteomes" id="UP000193685">
    <property type="component" value="Unassembled WGS sequence"/>
</dbReference>
<evidence type="ECO:0000256" key="1">
    <source>
        <dbReference type="ARBA" id="ARBA00004141"/>
    </source>
</evidence>
<feature type="transmembrane region" description="Helical" evidence="3">
    <location>
        <begin position="170"/>
        <end position="190"/>
    </location>
</feature>
<comment type="subcellular location">
    <subcellularLocation>
        <location evidence="1">Membrane</location>
        <topology evidence="1">Multi-pass membrane protein</topology>
    </subcellularLocation>
</comment>
<evidence type="ECO:0000256" key="3">
    <source>
        <dbReference type="SAM" id="Phobius"/>
    </source>
</evidence>
<dbReference type="RefSeq" id="XP_040725610.1">
    <property type="nucleotide sequence ID" value="XM_040866856.1"/>
</dbReference>
<dbReference type="InterPro" id="IPR011701">
    <property type="entry name" value="MFS"/>
</dbReference>
<feature type="transmembrane region" description="Helical" evidence="3">
    <location>
        <begin position="37"/>
        <end position="57"/>
    </location>
</feature>
<feature type="transmembrane region" description="Helical" evidence="3">
    <location>
        <begin position="414"/>
        <end position="434"/>
    </location>
</feature>
<keyword evidence="5" id="KW-1185">Reference proteome</keyword>
<dbReference type="AlphaFoldDB" id="A0A1Y2FGI4"/>
<keyword evidence="3" id="KW-0812">Transmembrane</keyword>
<dbReference type="PANTHER" id="PTHR11360:SF234">
    <property type="entry name" value="MFS-TYPE TRANSPORTER DBAD-RELATED"/>
    <property type="match status" value="1"/>
</dbReference>